<organism evidence="2 3">
    <name type="scientific">Parathielavia hyrcaniae</name>
    <dbReference type="NCBI Taxonomy" id="113614"/>
    <lineage>
        <taxon>Eukaryota</taxon>
        <taxon>Fungi</taxon>
        <taxon>Dikarya</taxon>
        <taxon>Ascomycota</taxon>
        <taxon>Pezizomycotina</taxon>
        <taxon>Sordariomycetes</taxon>
        <taxon>Sordariomycetidae</taxon>
        <taxon>Sordariales</taxon>
        <taxon>Chaetomiaceae</taxon>
        <taxon>Parathielavia</taxon>
    </lineage>
</organism>
<dbReference type="AlphaFoldDB" id="A0AAN6PXW3"/>
<keyword evidence="3" id="KW-1185">Reference proteome</keyword>
<gene>
    <name evidence="2" type="ORF">N658DRAFT_498087</name>
</gene>
<evidence type="ECO:0000313" key="3">
    <source>
        <dbReference type="Proteomes" id="UP001305647"/>
    </source>
</evidence>
<feature type="region of interest" description="Disordered" evidence="1">
    <location>
        <begin position="18"/>
        <end position="40"/>
    </location>
</feature>
<feature type="compositionally biased region" description="Polar residues" evidence="1">
    <location>
        <begin position="18"/>
        <end position="33"/>
    </location>
</feature>
<dbReference type="EMBL" id="MU863646">
    <property type="protein sequence ID" value="KAK4099843.1"/>
    <property type="molecule type" value="Genomic_DNA"/>
</dbReference>
<evidence type="ECO:0000313" key="2">
    <source>
        <dbReference type="EMBL" id="KAK4099843.1"/>
    </source>
</evidence>
<evidence type="ECO:0000256" key="1">
    <source>
        <dbReference type="SAM" id="MobiDB-lite"/>
    </source>
</evidence>
<comment type="caution">
    <text evidence="2">The sequence shown here is derived from an EMBL/GenBank/DDBJ whole genome shotgun (WGS) entry which is preliminary data.</text>
</comment>
<dbReference type="Proteomes" id="UP001305647">
    <property type="component" value="Unassembled WGS sequence"/>
</dbReference>
<reference evidence="2" key="1">
    <citation type="journal article" date="2023" name="Mol. Phylogenet. Evol.">
        <title>Genome-scale phylogeny and comparative genomics of the fungal order Sordariales.</title>
        <authorList>
            <person name="Hensen N."/>
            <person name="Bonometti L."/>
            <person name="Westerberg I."/>
            <person name="Brannstrom I.O."/>
            <person name="Guillou S."/>
            <person name="Cros-Aarteil S."/>
            <person name="Calhoun S."/>
            <person name="Haridas S."/>
            <person name="Kuo A."/>
            <person name="Mondo S."/>
            <person name="Pangilinan J."/>
            <person name="Riley R."/>
            <person name="LaButti K."/>
            <person name="Andreopoulos B."/>
            <person name="Lipzen A."/>
            <person name="Chen C."/>
            <person name="Yan M."/>
            <person name="Daum C."/>
            <person name="Ng V."/>
            <person name="Clum A."/>
            <person name="Steindorff A."/>
            <person name="Ohm R.A."/>
            <person name="Martin F."/>
            <person name="Silar P."/>
            <person name="Natvig D.O."/>
            <person name="Lalanne C."/>
            <person name="Gautier V."/>
            <person name="Ament-Velasquez S.L."/>
            <person name="Kruys A."/>
            <person name="Hutchinson M.I."/>
            <person name="Powell A.J."/>
            <person name="Barry K."/>
            <person name="Miller A.N."/>
            <person name="Grigoriev I.V."/>
            <person name="Debuchy R."/>
            <person name="Gladieux P."/>
            <person name="Hiltunen Thoren M."/>
            <person name="Johannesson H."/>
        </authorList>
    </citation>
    <scope>NUCLEOTIDE SEQUENCE</scope>
    <source>
        <strain evidence="2">CBS 757.83</strain>
    </source>
</reference>
<proteinExistence type="predicted"/>
<reference evidence="2" key="2">
    <citation type="submission" date="2023-05" db="EMBL/GenBank/DDBJ databases">
        <authorList>
            <consortium name="Lawrence Berkeley National Laboratory"/>
            <person name="Steindorff A."/>
            <person name="Hensen N."/>
            <person name="Bonometti L."/>
            <person name="Westerberg I."/>
            <person name="Brannstrom I.O."/>
            <person name="Guillou S."/>
            <person name="Cros-Aarteil S."/>
            <person name="Calhoun S."/>
            <person name="Haridas S."/>
            <person name="Kuo A."/>
            <person name="Mondo S."/>
            <person name="Pangilinan J."/>
            <person name="Riley R."/>
            <person name="Labutti K."/>
            <person name="Andreopoulos B."/>
            <person name="Lipzen A."/>
            <person name="Chen C."/>
            <person name="Yanf M."/>
            <person name="Daum C."/>
            <person name="Ng V."/>
            <person name="Clum A."/>
            <person name="Ohm R."/>
            <person name="Martin F."/>
            <person name="Silar P."/>
            <person name="Natvig D."/>
            <person name="Lalanne C."/>
            <person name="Gautier V."/>
            <person name="Ament-Velasquez S.L."/>
            <person name="Kruys A."/>
            <person name="Hutchinson M.I."/>
            <person name="Powell A.J."/>
            <person name="Barry K."/>
            <person name="Miller A.N."/>
            <person name="Grigoriev I.V."/>
            <person name="Debuchy R."/>
            <person name="Gladieux P."/>
            <person name="Thoren M.H."/>
            <person name="Johannesson H."/>
        </authorList>
    </citation>
    <scope>NUCLEOTIDE SEQUENCE</scope>
    <source>
        <strain evidence="2">CBS 757.83</strain>
    </source>
</reference>
<protein>
    <submittedName>
        <fullName evidence="2">Uncharacterized protein</fullName>
    </submittedName>
</protein>
<sequence length="87" mass="9816">MWTVTACNGLSPAEASVTLGQPQPSWSPGTSPGQRPCQRPHRQLHYTYPFLHLVSAQADKGHRDALTIFTSFLSFFKLSYTRRIVIR</sequence>
<name>A0AAN6PXW3_9PEZI</name>
<accession>A0AAN6PXW3</accession>